<dbReference type="Proteomes" id="UP000182334">
    <property type="component" value="Chromosome V"/>
</dbReference>
<dbReference type="AlphaFoldDB" id="A0A1L0DJC7"/>
<gene>
    <name evidence="1" type="ORF">SAMEA4029010_CIC11G00000004654</name>
</gene>
<reference evidence="1 2" key="1">
    <citation type="submission" date="2016-10" db="EMBL/GenBank/DDBJ databases">
        <authorList>
            <person name="de Groot N.N."/>
        </authorList>
    </citation>
    <scope>NUCLEOTIDE SEQUENCE [LARGE SCALE GENOMIC DNA]</scope>
    <source>
        <strain evidence="1 2">CBS 141442</strain>
    </source>
</reference>
<protein>
    <submittedName>
        <fullName evidence="1">CIC11C00000004654</fullName>
    </submittedName>
</protein>
<name>A0A1L0DJC7_9ASCO</name>
<evidence type="ECO:0000313" key="2">
    <source>
        <dbReference type="Proteomes" id="UP000182334"/>
    </source>
</evidence>
<proteinExistence type="predicted"/>
<keyword evidence="2" id="KW-1185">Reference proteome</keyword>
<accession>A0A1L0DJC7</accession>
<sequence>MDRDLGPSLLYNYDLQVGATFMEGWTATACGSGARTYTDKMLLAAKSWQEVAGWAPRNGDALLTKIRKKLKE</sequence>
<evidence type="ECO:0000313" key="1">
    <source>
        <dbReference type="EMBL" id="SGZ56032.1"/>
    </source>
</evidence>
<organism evidence="1 2">
    <name type="scientific">Sungouiella intermedia</name>
    <dbReference type="NCBI Taxonomy" id="45354"/>
    <lineage>
        <taxon>Eukaryota</taxon>
        <taxon>Fungi</taxon>
        <taxon>Dikarya</taxon>
        <taxon>Ascomycota</taxon>
        <taxon>Saccharomycotina</taxon>
        <taxon>Pichiomycetes</taxon>
        <taxon>Metschnikowiaceae</taxon>
        <taxon>Sungouiella</taxon>
    </lineage>
</organism>
<dbReference type="EMBL" id="LT635760">
    <property type="protein sequence ID" value="SGZ56032.1"/>
    <property type="molecule type" value="Genomic_DNA"/>
</dbReference>